<reference evidence="2" key="1">
    <citation type="journal article" date="2022" name="bioRxiv">
        <title>Sequencing and chromosome-scale assembly of the giantPleurodeles waltlgenome.</title>
        <authorList>
            <person name="Brown T."/>
            <person name="Elewa A."/>
            <person name="Iarovenko S."/>
            <person name="Subramanian E."/>
            <person name="Araus A.J."/>
            <person name="Petzold A."/>
            <person name="Susuki M."/>
            <person name="Suzuki K.-i.T."/>
            <person name="Hayashi T."/>
            <person name="Toyoda A."/>
            <person name="Oliveira C."/>
            <person name="Osipova E."/>
            <person name="Leigh N.D."/>
            <person name="Simon A."/>
            <person name="Yun M.H."/>
        </authorList>
    </citation>
    <scope>NUCLEOTIDE SEQUENCE</scope>
    <source>
        <strain evidence="2">20211129_DDA</strain>
        <tissue evidence="2">Liver</tissue>
    </source>
</reference>
<protein>
    <submittedName>
        <fullName evidence="2">Uncharacterized protein</fullName>
    </submittedName>
</protein>
<dbReference type="AlphaFoldDB" id="A0AAV7MY32"/>
<evidence type="ECO:0000313" key="2">
    <source>
        <dbReference type="EMBL" id="KAJ1105260.1"/>
    </source>
</evidence>
<keyword evidence="3" id="KW-1185">Reference proteome</keyword>
<feature type="region of interest" description="Disordered" evidence="1">
    <location>
        <begin position="68"/>
        <end position="320"/>
    </location>
</feature>
<evidence type="ECO:0000313" key="3">
    <source>
        <dbReference type="Proteomes" id="UP001066276"/>
    </source>
</evidence>
<comment type="caution">
    <text evidence="2">The sequence shown here is derived from an EMBL/GenBank/DDBJ whole genome shotgun (WGS) entry which is preliminary data.</text>
</comment>
<organism evidence="2 3">
    <name type="scientific">Pleurodeles waltl</name>
    <name type="common">Iberian ribbed newt</name>
    <dbReference type="NCBI Taxonomy" id="8319"/>
    <lineage>
        <taxon>Eukaryota</taxon>
        <taxon>Metazoa</taxon>
        <taxon>Chordata</taxon>
        <taxon>Craniata</taxon>
        <taxon>Vertebrata</taxon>
        <taxon>Euteleostomi</taxon>
        <taxon>Amphibia</taxon>
        <taxon>Batrachia</taxon>
        <taxon>Caudata</taxon>
        <taxon>Salamandroidea</taxon>
        <taxon>Salamandridae</taxon>
        <taxon>Pleurodelinae</taxon>
        <taxon>Pleurodeles</taxon>
    </lineage>
</organism>
<proteinExistence type="predicted"/>
<evidence type="ECO:0000256" key="1">
    <source>
        <dbReference type="SAM" id="MobiDB-lite"/>
    </source>
</evidence>
<feature type="compositionally biased region" description="Basic and acidic residues" evidence="1">
    <location>
        <begin position="69"/>
        <end position="88"/>
    </location>
</feature>
<accession>A0AAV7MY32</accession>
<sequence>MNEGNILAQIGRYAYIDGNEEDIAGEMEKLVDANTEEEADANKKEGEQDRETIWRREGWDTETAWMKESCTEKEGRAKEEQTDAERSGRRGGACHVPGGTWLNQLPWKELGGIGDRKLRGTDDCRNRPRPEKKQPLLGGAERRLNRNRRKPLKSTADPGELNERAATLQETRGLSRYEERYKGKRAGDGRPRNLKGFKSRLPPFPGEHAMNRSWEASEIANSEDRRLQKPLRPEKKQPLLGGAERRLNRNRRKPLKSAADPGEMNERAATLQVRGAVQGEAGRRWEVREKGKEGKDKGDTARGALRRKENKGGHDTGSTA</sequence>
<feature type="compositionally biased region" description="Basic and acidic residues" evidence="1">
    <location>
        <begin position="173"/>
        <end position="191"/>
    </location>
</feature>
<dbReference type="Proteomes" id="UP001066276">
    <property type="component" value="Chromosome 9"/>
</dbReference>
<feature type="compositionally biased region" description="Basic and acidic residues" evidence="1">
    <location>
        <begin position="281"/>
        <end position="314"/>
    </location>
</feature>
<name>A0AAV7MY32_PLEWA</name>
<feature type="compositionally biased region" description="Basic and acidic residues" evidence="1">
    <location>
        <begin position="114"/>
        <end position="144"/>
    </location>
</feature>
<gene>
    <name evidence="2" type="ORF">NDU88_002668</name>
</gene>
<dbReference type="EMBL" id="JANPWB010000013">
    <property type="protein sequence ID" value="KAJ1105260.1"/>
    <property type="molecule type" value="Genomic_DNA"/>
</dbReference>
<feature type="compositionally biased region" description="Basic and acidic residues" evidence="1">
    <location>
        <begin position="222"/>
        <end position="247"/>
    </location>
</feature>